<dbReference type="PROSITE" id="PS50893">
    <property type="entry name" value="ABC_TRANSPORTER_2"/>
    <property type="match status" value="1"/>
</dbReference>
<evidence type="ECO:0000313" key="7">
    <source>
        <dbReference type="EMBL" id="MDT3767720.1"/>
    </source>
</evidence>
<evidence type="ECO:0000256" key="4">
    <source>
        <dbReference type="ARBA" id="ARBA00022967"/>
    </source>
</evidence>
<feature type="domain" description="ABC transporter" evidence="6">
    <location>
        <begin position="3"/>
        <end position="232"/>
    </location>
</feature>
<dbReference type="Pfam" id="PF00005">
    <property type="entry name" value="ABC_tran"/>
    <property type="match status" value="1"/>
</dbReference>
<evidence type="ECO:0000256" key="1">
    <source>
        <dbReference type="ARBA" id="ARBA00022475"/>
    </source>
</evidence>
<dbReference type="PANTHER" id="PTHR43875">
    <property type="entry name" value="MALTODEXTRIN IMPORT ATP-BINDING PROTEIN MSMX"/>
    <property type="match status" value="1"/>
</dbReference>
<dbReference type="InterPro" id="IPR003439">
    <property type="entry name" value="ABC_transporter-like_ATP-bd"/>
</dbReference>
<dbReference type="InterPro" id="IPR047641">
    <property type="entry name" value="ABC_transpr_MalK/UgpC-like"/>
</dbReference>
<keyword evidence="2" id="KW-0547">Nucleotide-binding</keyword>
<protein>
    <submittedName>
        <fullName evidence="7">ABC transporter ATP-binding protein</fullName>
    </submittedName>
</protein>
<dbReference type="Gene3D" id="3.40.50.300">
    <property type="entry name" value="P-loop containing nucleotide triphosphate hydrolases"/>
    <property type="match status" value="1"/>
</dbReference>
<dbReference type="InterPro" id="IPR027417">
    <property type="entry name" value="P-loop_NTPase"/>
</dbReference>
<dbReference type="InterPro" id="IPR003593">
    <property type="entry name" value="AAA+_ATPase"/>
</dbReference>
<evidence type="ECO:0000256" key="2">
    <source>
        <dbReference type="ARBA" id="ARBA00022741"/>
    </source>
</evidence>
<proteinExistence type="predicted"/>
<sequence length="367" mass="40442">MSLLYLENVRVNRRGRSLLHLSLRVDPGEFVAVLGPAGAGKSTLLRTICGLERVSNGRIVIGDRDVTKRAPEQRQTSLVMDDAGLFPHMTVEQNVAFAVSTERADSTPREQVAVALTSMEIDHLAHRYPRHLSTGERQKVALARALVRRPLVMAFDEPLAHVDTMAARSLRYQIARVHTRMNCATLYVTHDIREAMSLATRIIYLEAGELLQDDYPEDIHDYPATANIARHMGARTFLKMQATIKTDSWGQCSARGTLLGQSITIPTAAAPTGTHPVLVCGYENAVRIHRTNASARHGLHGNVGQVLKNTYRGNHFLTSIETEAGVVYAATGRDEGVLPGDLVEVELQEAHLWGLPETQADNQVKPK</sequence>
<evidence type="ECO:0000256" key="5">
    <source>
        <dbReference type="ARBA" id="ARBA00023136"/>
    </source>
</evidence>
<keyword evidence="5" id="KW-0472">Membrane</keyword>
<evidence type="ECO:0000256" key="3">
    <source>
        <dbReference type="ARBA" id="ARBA00022840"/>
    </source>
</evidence>
<dbReference type="SMART" id="SM00382">
    <property type="entry name" value="AAA"/>
    <property type="match status" value="1"/>
</dbReference>
<gene>
    <name evidence="7" type="ORF">QS713_06565</name>
</gene>
<evidence type="ECO:0000259" key="6">
    <source>
        <dbReference type="PROSITE" id="PS50893"/>
    </source>
</evidence>
<dbReference type="EMBL" id="JASXSX010000001">
    <property type="protein sequence ID" value="MDT3767720.1"/>
    <property type="molecule type" value="Genomic_DNA"/>
</dbReference>
<reference evidence="7 8" key="1">
    <citation type="submission" date="2023-06" db="EMBL/GenBank/DDBJ databases">
        <title>Draft genome sequence of Gleimia hominis type strain CCUG 57540T.</title>
        <authorList>
            <person name="Salva-Serra F."/>
            <person name="Cardew S."/>
            <person name="Jensie Markopoulos S."/>
            <person name="Ohlen M."/>
            <person name="Inganas E."/>
            <person name="Svensson-Stadler L."/>
            <person name="Moore E.R.B."/>
        </authorList>
    </citation>
    <scope>NUCLEOTIDE SEQUENCE [LARGE SCALE GENOMIC DNA]</scope>
    <source>
        <strain evidence="7 8">CCUG 57540</strain>
    </source>
</reference>
<keyword evidence="8" id="KW-1185">Reference proteome</keyword>
<evidence type="ECO:0000313" key="8">
    <source>
        <dbReference type="Proteomes" id="UP001247542"/>
    </source>
</evidence>
<organism evidence="7 8">
    <name type="scientific">Gleimia hominis</name>
    <dbReference type="NCBI Taxonomy" id="595468"/>
    <lineage>
        <taxon>Bacteria</taxon>
        <taxon>Bacillati</taxon>
        <taxon>Actinomycetota</taxon>
        <taxon>Actinomycetes</taxon>
        <taxon>Actinomycetales</taxon>
        <taxon>Actinomycetaceae</taxon>
        <taxon>Gleimia</taxon>
    </lineage>
</organism>
<dbReference type="PANTHER" id="PTHR43875:SF15">
    <property type="entry name" value="TREHALOSE IMPORT ATP-BINDING PROTEIN SUGC"/>
    <property type="match status" value="1"/>
</dbReference>
<keyword evidence="1" id="KW-1003">Cell membrane</keyword>
<name>A0ABU3IEQ4_9ACTO</name>
<keyword evidence="3 7" id="KW-0067">ATP-binding</keyword>
<dbReference type="GO" id="GO:0005524">
    <property type="term" value="F:ATP binding"/>
    <property type="evidence" value="ECO:0007669"/>
    <property type="project" value="UniProtKB-KW"/>
</dbReference>
<dbReference type="RefSeq" id="WP_313273541.1">
    <property type="nucleotide sequence ID" value="NZ_JASXSX010000001.1"/>
</dbReference>
<dbReference type="SUPFAM" id="SSF52540">
    <property type="entry name" value="P-loop containing nucleoside triphosphate hydrolases"/>
    <property type="match status" value="1"/>
</dbReference>
<dbReference type="Proteomes" id="UP001247542">
    <property type="component" value="Unassembled WGS sequence"/>
</dbReference>
<accession>A0ABU3IEQ4</accession>
<comment type="caution">
    <text evidence="7">The sequence shown here is derived from an EMBL/GenBank/DDBJ whole genome shotgun (WGS) entry which is preliminary data.</text>
</comment>
<keyword evidence="4" id="KW-1278">Translocase</keyword>